<proteinExistence type="predicted"/>
<dbReference type="InterPro" id="IPR032872">
    <property type="entry name" value="WAK_assoc_C"/>
</dbReference>
<evidence type="ECO:0000256" key="1">
    <source>
        <dbReference type="ARBA" id="ARBA00023180"/>
    </source>
</evidence>
<organism evidence="3 4">
    <name type="scientific">Cinchona calisaya</name>
    <dbReference type="NCBI Taxonomy" id="153742"/>
    <lineage>
        <taxon>Eukaryota</taxon>
        <taxon>Viridiplantae</taxon>
        <taxon>Streptophyta</taxon>
        <taxon>Embryophyta</taxon>
        <taxon>Tracheophyta</taxon>
        <taxon>Spermatophyta</taxon>
        <taxon>Magnoliopsida</taxon>
        <taxon>eudicotyledons</taxon>
        <taxon>Gunneridae</taxon>
        <taxon>Pentapetalae</taxon>
        <taxon>asterids</taxon>
        <taxon>lamiids</taxon>
        <taxon>Gentianales</taxon>
        <taxon>Rubiaceae</taxon>
        <taxon>Cinchonoideae</taxon>
        <taxon>Cinchoneae</taxon>
        <taxon>Cinchona</taxon>
    </lineage>
</organism>
<evidence type="ECO:0000313" key="3">
    <source>
        <dbReference type="EMBL" id="KAL3510751.1"/>
    </source>
</evidence>
<keyword evidence="4" id="KW-1185">Reference proteome</keyword>
<dbReference type="Proteomes" id="UP001630127">
    <property type="component" value="Unassembled WGS sequence"/>
</dbReference>
<keyword evidence="1" id="KW-0325">Glycoprotein</keyword>
<sequence>AAASSIGDCLPQIRNVTGNTPFSNFNTPRLHLLSNCTSILPEPLSRYRIRYCDRDGLGLAILEDDEDLNAALELCKKNVLAPVKVDRVRRGNLRRGFIFKWTASDCIRCERSGGRCGFNSSSYRFSCFCPDRPHSSICSSHKGKLVVIITI</sequence>
<feature type="non-terminal residue" evidence="3">
    <location>
        <position position="151"/>
    </location>
</feature>
<dbReference type="PANTHER" id="PTHR33138">
    <property type="entry name" value="OS01G0690200 PROTEIN"/>
    <property type="match status" value="1"/>
</dbReference>
<feature type="non-terminal residue" evidence="3">
    <location>
        <position position="1"/>
    </location>
</feature>
<comment type="caution">
    <text evidence="3">The sequence shown here is derived from an EMBL/GenBank/DDBJ whole genome shotgun (WGS) entry which is preliminary data.</text>
</comment>
<reference evidence="3 4" key="1">
    <citation type="submission" date="2024-11" db="EMBL/GenBank/DDBJ databases">
        <title>A near-complete genome assembly of Cinchona calisaya.</title>
        <authorList>
            <person name="Lian D.C."/>
            <person name="Zhao X.W."/>
            <person name="Wei L."/>
        </authorList>
    </citation>
    <scope>NUCLEOTIDE SEQUENCE [LARGE SCALE GENOMIC DNA]</scope>
    <source>
        <tissue evidence="3">Nenye</tissue>
    </source>
</reference>
<dbReference type="AlphaFoldDB" id="A0ABD2YV68"/>
<dbReference type="Pfam" id="PF14380">
    <property type="entry name" value="WAK_assoc"/>
    <property type="match status" value="1"/>
</dbReference>
<dbReference type="EMBL" id="JBJUIK010000012">
    <property type="protein sequence ID" value="KAL3510751.1"/>
    <property type="molecule type" value="Genomic_DNA"/>
</dbReference>
<feature type="domain" description="Wall-associated receptor kinase C-terminal" evidence="2">
    <location>
        <begin position="66"/>
        <end position="132"/>
    </location>
</feature>
<evidence type="ECO:0000259" key="2">
    <source>
        <dbReference type="Pfam" id="PF14380"/>
    </source>
</evidence>
<name>A0ABD2YV68_9GENT</name>
<evidence type="ECO:0000313" key="4">
    <source>
        <dbReference type="Proteomes" id="UP001630127"/>
    </source>
</evidence>
<gene>
    <name evidence="3" type="ORF">ACH5RR_030152</name>
</gene>
<accession>A0ABD2YV68</accession>
<protein>
    <recommendedName>
        <fullName evidence="2">Wall-associated receptor kinase C-terminal domain-containing protein</fullName>
    </recommendedName>
</protein>
<dbReference type="PANTHER" id="PTHR33138:SF27">
    <property type="entry name" value="WALL-ASSOCIATED RECEPTOR KINASE C-TERMINAL DOMAIN-CONTAINING PROTEIN"/>
    <property type="match status" value="1"/>
</dbReference>